<evidence type="ECO:0000313" key="3">
    <source>
        <dbReference type="Proteomes" id="UP000247609"/>
    </source>
</evidence>
<comment type="caution">
    <text evidence="2">The sequence shown here is derived from an EMBL/GenBank/DDBJ whole genome shotgun (WGS) entry which is preliminary data.</text>
</comment>
<dbReference type="Proteomes" id="UP000247609">
    <property type="component" value="Unassembled WGS sequence"/>
</dbReference>
<gene>
    <name evidence="2" type="ORF">CFR71_08475</name>
</gene>
<protein>
    <recommendedName>
        <fullName evidence="4">Cysteine rich repeat-containing protein</fullName>
    </recommendedName>
</protein>
<dbReference type="EMBL" id="NOXG01000007">
    <property type="protein sequence ID" value="PYD75597.1"/>
    <property type="molecule type" value="Genomic_DNA"/>
</dbReference>
<evidence type="ECO:0008006" key="4">
    <source>
        <dbReference type="Google" id="ProtNLM"/>
    </source>
</evidence>
<feature type="region of interest" description="Disordered" evidence="1">
    <location>
        <begin position="90"/>
        <end position="115"/>
    </location>
</feature>
<dbReference type="AlphaFoldDB" id="A0A318Q7S4"/>
<sequence length="115" mass="12406">MRWTSGPNDTVNRIGTGMRRFPFLLAAMLLVGGVTGAFPAMGKENATRQRQASACQGDALRLCTTSIPDEGRIAACLQRKFDRLSPRCRAMFHPATPDSTTPPPPAQEPPSGDHV</sequence>
<reference evidence="2 3" key="1">
    <citation type="submission" date="2017-07" db="EMBL/GenBank/DDBJ databases">
        <title>A draft genome sequence of Komagataeibacter sp. T5K1.</title>
        <authorList>
            <person name="Skraban J."/>
            <person name="Cleenwerck I."/>
            <person name="Vandamme P."/>
            <person name="Trcek J."/>
        </authorList>
    </citation>
    <scope>NUCLEOTIDE SEQUENCE [LARGE SCALE GENOMIC DNA]</scope>
    <source>
        <strain evidence="2 3">T5K1</strain>
    </source>
</reference>
<evidence type="ECO:0000313" key="2">
    <source>
        <dbReference type="EMBL" id="PYD75597.1"/>
    </source>
</evidence>
<name>A0A318Q7S4_9PROT</name>
<evidence type="ECO:0000256" key="1">
    <source>
        <dbReference type="SAM" id="MobiDB-lite"/>
    </source>
</evidence>
<proteinExistence type="predicted"/>
<organism evidence="2 3">
    <name type="scientific">Novacetimonas pomaceti</name>
    <dbReference type="NCBI Taxonomy" id="2021998"/>
    <lineage>
        <taxon>Bacteria</taxon>
        <taxon>Pseudomonadati</taxon>
        <taxon>Pseudomonadota</taxon>
        <taxon>Alphaproteobacteria</taxon>
        <taxon>Acetobacterales</taxon>
        <taxon>Acetobacteraceae</taxon>
        <taxon>Novacetimonas</taxon>
    </lineage>
</organism>
<accession>A0A318Q7S4</accession>